<feature type="transmembrane region" description="Helical" evidence="1">
    <location>
        <begin position="220"/>
        <end position="245"/>
    </location>
</feature>
<sequence length="358" mass="39228">MNISFHSLSQFNIYTVVSGTGKSTVILANATYILTKVEALVFYDYALTFSTEVSETWNSKFSGAQALFFLTRYSYMLFTALLCAIIFLQNPSETRCRVLTFNATVWVITTPIGFYGILTLRTYALYQKNTFILVILGVLGAANVSLAVYIGVAEKPEVGSTVYGTICGKPEIPTVDRVQLASTIISLIFGVLVFTLTFAKTIRHAVEMRKVGLGKSLAYFILRDGTLYFLANLLFQVVNAAVYFIPASWSIGNWLGVAISFSNTLTVILTNRLVLNLRRVSHRREGNALTIGEIGTIHVPAFAISSLIGNLGAPLRVGPEDDSEIEEIGVDYEAVATEDCGIAHHSNNVEELRGLSDN</sequence>
<accession>A0A4Y7PS69</accession>
<dbReference type="InterPro" id="IPR045340">
    <property type="entry name" value="DUF6533"/>
</dbReference>
<keyword evidence="1" id="KW-1133">Transmembrane helix</keyword>
<organism evidence="3 4">
    <name type="scientific">Rickenella mellea</name>
    <dbReference type="NCBI Taxonomy" id="50990"/>
    <lineage>
        <taxon>Eukaryota</taxon>
        <taxon>Fungi</taxon>
        <taxon>Dikarya</taxon>
        <taxon>Basidiomycota</taxon>
        <taxon>Agaricomycotina</taxon>
        <taxon>Agaricomycetes</taxon>
        <taxon>Hymenochaetales</taxon>
        <taxon>Rickenellaceae</taxon>
        <taxon>Rickenella</taxon>
    </lineage>
</organism>
<feature type="transmembrane region" description="Helical" evidence="1">
    <location>
        <begin position="180"/>
        <end position="199"/>
    </location>
</feature>
<feature type="domain" description="DUF6533" evidence="2">
    <location>
        <begin position="39"/>
        <end position="76"/>
    </location>
</feature>
<reference evidence="3 4" key="1">
    <citation type="submission" date="2018-06" db="EMBL/GenBank/DDBJ databases">
        <title>A transcriptomic atlas of mushroom development highlights an independent origin of complex multicellularity.</title>
        <authorList>
            <consortium name="DOE Joint Genome Institute"/>
            <person name="Krizsan K."/>
            <person name="Almasi E."/>
            <person name="Merenyi Z."/>
            <person name="Sahu N."/>
            <person name="Viragh M."/>
            <person name="Koszo T."/>
            <person name="Mondo S."/>
            <person name="Kiss B."/>
            <person name="Balint B."/>
            <person name="Kues U."/>
            <person name="Barry K."/>
            <person name="Hegedus J.C."/>
            <person name="Henrissat B."/>
            <person name="Johnson J."/>
            <person name="Lipzen A."/>
            <person name="Ohm R."/>
            <person name="Nagy I."/>
            <person name="Pangilinan J."/>
            <person name="Yan J."/>
            <person name="Xiong Y."/>
            <person name="Grigoriev I.V."/>
            <person name="Hibbett D.S."/>
            <person name="Nagy L.G."/>
        </authorList>
    </citation>
    <scope>NUCLEOTIDE SEQUENCE [LARGE SCALE GENOMIC DNA]</scope>
    <source>
        <strain evidence="3 4">SZMC22713</strain>
    </source>
</reference>
<dbReference type="Pfam" id="PF20151">
    <property type="entry name" value="DUF6533"/>
    <property type="match status" value="1"/>
</dbReference>
<evidence type="ECO:0000313" key="3">
    <source>
        <dbReference type="EMBL" id="TDL17901.1"/>
    </source>
</evidence>
<protein>
    <recommendedName>
        <fullName evidence="2">DUF6533 domain-containing protein</fullName>
    </recommendedName>
</protein>
<feature type="transmembrane region" description="Helical" evidence="1">
    <location>
        <begin position="66"/>
        <end position="87"/>
    </location>
</feature>
<feature type="transmembrane region" description="Helical" evidence="1">
    <location>
        <begin position="130"/>
        <end position="152"/>
    </location>
</feature>
<gene>
    <name evidence="3" type="ORF">BD410DRAFT_775512</name>
</gene>
<dbReference type="Proteomes" id="UP000294933">
    <property type="component" value="Unassembled WGS sequence"/>
</dbReference>
<evidence type="ECO:0000259" key="2">
    <source>
        <dbReference type="Pfam" id="PF20151"/>
    </source>
</evidence>
<dbReference type="STRING" id="50990.A0A4Y7PS69"/>
<proteinExistence type="predicted"/>
<evidence type="ECO:0000256" key="1">
    <source>
        <dbReference type="SAM" id="Phobius"/>
    </source>
</evidence>
<dbReference type="EMBL" id="ML170214">
    <property type="protein sequence ID" value="TDL17901.1"/>
    <property type="molecule type" value="Genomic_DNA"/>
</dbReference>
<keyword evidence="1" id="KW-0472">Membrane</keyword>
<dbReference type="VEuPathDB" id="FungiDB:BD410DRAFT_775512"/>
<keyword evidence="4" id="KW-1185">Reference proteome</keyword>
<feature type="transmembrane region" description="Helical" evidence="1">
    <location>
        <begin position="99"/>
        <end position="118"/>
    </location>
</feature>
<dbReference type="OrthoDB" id="2802397at2759"/>
<dbReference type="AlphaFoldDB" id="A0A4Y7PS69"/>
<keyword evidence="1" id="KW-0812">Transmembrane</keyword>
<name>A0A4Y7PS69_9AGAM</name>
<evidence type="ECO:0000313" key="4">
    <source>
        <dbReference type="Proteomes" id="UP000294933"/>
    </source>
</evidence>
<feature type="transmembrane region" description="Helical" evidence="1">
    <location>
        <begin position="251"/>
        <end position="274"/>
    </location>
</feature>